<accession>A0A1V6NUP3</accession>
<dbReference type="AlphaFoldDB" id="A0A1V6NUP3"/>
<feature type="compositionally biased region" description="Acidic residues" evidence="1">
    <location>
        <begin position="92"/>
        <end position="108"/>
    </location>
</feature>
<dbReference type="Proteomes" id="UP000191672">
    <property type="component" value="Unassembled WGS sequence"/>
</dbReference>
<evidence type="ECO:0000259" key="2">
    <source>
        <dbReference type="Pfam" id="PF05699"/>
    </source>
</evidence>
<dbReference type="SUPFAM" id="SSF53098">
    <property type="entry name" value="Ribonuclease H-like"/>
    <property type="match status" value="1"/>
</dbReference>
<dbReference type="Pfam" id="PF05699">
    <property type="entry name" value="Dimer_Tnp_hAT"/>
    <property type="match status" value="1"/>
</dbReference>
<comment type="caution">
    <text evidence="3">The sequence shown here is derived from an EMBL/GenBank/DDBJ whole genome shotgun (WGS) entry which is preliminary data.</text>
</comment>
<keyword evidence="4" id="KW-1185">Reference proteome</keyword>
<evidence type="ECO:0000256" key="1">
    <source>
        <dbReference type="SAM" id="MobiDB-lite"/>
    </source>
</evidence>
<proteinExistence type="predicted"/>
<organism evidence="3 4">
    <name type="scientific">Penicillium antarcticum</name>
    <dbReference type="NCBI Taxonomy" id="416450"/>
    <lineage>
        <taxon>Eukaryota</taxon>
        <taxon>Fungi</taxon>
        <taxon>Dikarya</taxon>
        <taxon>Ascomycota</taxon>
        <taxon>Pezizomycotina</taxon>
        <taxon>Eurotiomycetes</taxon>
        <taxon>Eurotiomycetidae</taxon>
        <taxon>Eurotiales</taxon>
        <taxon>Aspergillaceae</taxon>
        <taxon>Penicillium</taxon>
    </lineage>
</organism>
<sequence length="132" mass="15476">RENQARFPAIAALARDILSFPAIGVGVERLFNTARDIYHYRRGRMKSSTIEDLMMFLCTSRFDIEEEEARLLKKFFSYDEIEAAKEEKDEKLDEIEIEPISDTEEQETTIDEEIEVDEVLSATFEEQTRRES</sequence>
<name>A0A1V6NUP3_9EURO</name>
<reference evidence="4" key="1">
    <citation type="journal article" date="2017" name="Nat. Microbiol.">
        <title>Global analysis of biosynthetic gene clusters reveals vast potential of secondary metabolite production in Penicillium species.</title>
        <authorList>
            <person name="Nielsen J.C."/>
            <person name="Grijseels S."/>
            <person name="Prigent S."/>
            <person name="Ji B."/>
            <person name="Dainat J."/>
            <person name="Nielsen K.F."/>
            <person name="Frisvad J.C."/>
            <person name="Workman M."/>
            <person name="Nielsen J."/>
        </authorList>
    </citation>
    <scope>NUCLEOTIDE SEQUENCE [LARGE SCALE GENOMIC DNA]</scope>
    <source>
        <strain evidence="4">IBT 31811</strain>
    </source>
</reference>
<dbReference type="InterPro" id="IPR008906">
    <property type="entry name" value="HATC_C_dom"/>
</dbReference>
<evidence type="ECO:0000313" key="4">
    <source>
        <dbReference type="Proteomes" id="UP000191672"/>
    </source>
</evidence>
<evidence type="ECO:0000313" key="3">
    <source>
        <dbReference type="EMBL" id="OQD68421.1"/>
    </source>
</evidence>
<feature type="domain" description="HAT C-terminal dimerisation" evidence="2">
    <location>
        <begin position="2"/>
        <end position="55"/>
    </location>
</feature>
<dbReference type="GO" id="GO:0046983">
    <property type="term" value="F:protein dimerization activity"/>
    <property type="evidence" value="ECO:0007669"/>
    <property type="project" value="InterPro"/>
</dbReference>
<dbReference type="EMBL" id="MDYN01000314">
    <property type="protein sequence ID" value="OQD68421.1"/>
    <property type="molecule type" value="Genomic_DNA"/>
</dbReference>
<feature type="non-terminal residue" evidence="3">
    <location>
        <position position="1"/>
    </location>
</feature>
<gene>
    <name evidence="3" type="ORF">PENANT_c314G02656</name>
</gene>
<dbReference type="InterPro" id="IPR012337">
    <property type="entry name" value="RNaseH-like_sf"/>
</dbReference>
<protein>
    <recommendedName>
        <fullName evidence="2">HAT C-terminal dimerisation domain-containing protein</fullName>
    </recommendedName>
</protein>
<feature type="region of interest" description="Disordered" evidence="1">
    <location>
        <begin position="88"/>
        <end position="108"/>
    </location>
</feature>